<accession>A0A154PPA4</accession>
<keyword evidence="1" id="KW-0812">Transmembrane</keyword>
<dbReference type="AlphaFoldDB" id="A0A154PPA4"/>
<gene>
    <name evidence="2" type="ORF">WN55_05493</name>
</gene>
<keyword evidence="3" id="KW-1185">Reference proteome</keyword>
<evidence type="ECO:0000313" key="3">
    <source>
        <dbReference type="Proteomes" id="UP000076502"/>
    </source>
</evidence>
<sequence length="60" mass="6973">MFRACIIDTDFRWYILLFGTHALICGRCIYMRLTQYQQNPIPRNFCHGLNGVNATTGMCL</sequence>
<proteinExistence type="predicted"/>
<reference evidence="2 3" key="1">
    <citation type="submission" date="2015-07" db="EMBL/GenBank/DDBJ databases">
        <title>The genome of Dufourea novaeangliae.</title>
        <authorList>
            <person name="Pan H."/>
            <person name="Kapheim K."/>
        </authorList>
    </citation>
    <scope>NUCLEOTIDE SEQUENCE [LARGE SCALE GENOMIC DNA]</scope>
    <source>
        <strain evidence="2">0120121106</strain>
        <tissue evidence="2">Whole body</tissue>
    </source>
</reference>
<keyword evidence="1" id="KW-1133">Transmembrane helix</keyword>
<dbReference type="EMBL" id="KQ434980">
    <property type="protein sequence ID" value="KZC13088.1"/>
    <property type="molecule type" value="Genomic_DNA"/>
</dbReference>
<organism evidence="2 3">
    <name type="scientific">Dufourea novaeangliae</name>
    <name type="common">Sweat bee</name>
    <dbReference type="NCBI Taxonomy" id="178035"/>
    <lineage>
        <taxon>Eukaryota</taxon>
        <taxon>Metazoa</taxon>
        <taxon>Ecdysozoa</taxon>
        <taxon>Arthropoda</taxon>
        <taxon>Hexapoda</taxon>
        <taxon>Insecta</taxon>
        <taxon>Pterygota</taxon>
        <taxon>Neoptera</taxon>
        <taxon>Endopterygota</taxon>
        <taxon>Hymenoptera</taxon>
        <taxon>Apocrita</taxon>
        <taxon>Aculeata</taxon>
        <taxon>Apoidea</taxon>
        <taxon>Anthophila</taxon>
        <taxon>Halictidae</taxon>
        <taxon>Rophitinae</taxon>
        <taxon>Dufourea</taxon>
    </lineage>
</organism>
<feature type="transmembrane region" description="Helical" evidence="1">
    <location>
        <begin position="12"/>
        <end position="30"/>
    </location>
</feature>
<dbReference type="Proteomes" id="UP000076502">
    <property type="component" value="Unassembled WGS sequence"/>
</dbReference>
<protein>
    <submittedName>
        <fullName evidence="2">Uncharacterized protein</fullName>
    </submittedName>
</protein>
<name>A0A154PPA4_DUFNO</name>
<evidence type="ECO:0000256" key="1">
    <source>
        <dbReference type="SAM" id="Phobius"/>
    </source>
</evidence>
<keyword evidence="1" id="KW-0472">Membrane</keyword>
<evidence type="ECO:0000313" key="2">
    <source>
        <dbReference type="EMBL" id="KZC13088.1"/>
    </source>
</evidence>